<sequence length="163" mass="18427">ARVLAETAHIKDPEEVFAGGLLHDIGKLIHAMYLREEFAGVIANVMETELQMFESEEKMLGFDHAQTGSTLAEKWRLPRKTVNMIAYHHLSDMPDTLTKEIAAVHIGNTLCIALRMGSGGDKRVPIVNQKAWEILNLKLSDLEYIMQRSTKLFEESVSIMDFQ</sequence>
<dbReference type="NCBIfam" id="TIGR00277">
    <property type="entry name" value="HDIG"/>
    <property type="match status" value="1"/>
</dbReference>
<evidence type="ECO:0000259" key="1">
    <source>
        <dbReference type="PROSITE" id="PS51833"/>
    </source>
</evidence>
<organism evidence="2">
    <name type="scientific">marine sediment metagenome</name>
    <dbReference type="NCBI Taxonomy" id="412755"/>
    <lineage>
        <taxon>unclassified sequences</taxon>
        <taxon>metagenomes</taxon>
        <taxon>ecological metagenomes</taxon>
    </lineage>
</organism>
<dbReference type="InterPro" id="IPR006675">
    <property type="entry name" value="HDIG_dom"/>
</dbReference>
<accession>X1IKW4</accession>
<dbReference type="Pfam" id="PF08668">
    <property type="entry name" value="HDOD"/>
    <property type="match status" value="1"/>
</dbReference>
<dbReference type="PANTHER" id="PTHR33525:SF3">
    <property type="entry name" value="RIBONUCLEASE Y"/>
    <property type="match status" value="1"/>
</dbReference>
<dbReference type="PROSITE" id="PS51833">
    <property type="entry name" value="HDOD"/>
    <property type="match status" value="1"/>
</dbReference>
<evidence type="ECO:0000313" key="2">
    <source>
        <dbReference type="EMBL" id="GAH69905.1"/>
    </source>
</evidence>
<dbReference type="CDD" id="cd00077">
    <property type="entry name" value="HDc"/>
    <property type="match status" value="1"/>
</dbReference>
<dbReference type="AlphaFoldDB" id="X1IKW4"/>
<dbReference type="InterPro" id="IPR003607">
    <property type="entry name" value="HD/PDEase_dom"/>
</dbReference>
<feature type="non-terminal residue" evidence="2">
    <location>
        <position position="1"/>
    </location>
</feature>
<protein>
    <recommendedName>
        <fullName evidence="1">HDOD domain-containing protein</fullName>
    </recommendedName>
</protein>
<comment type="caution">
    <text evidence="2">The sequence shown here is derived from an EMBL/GenBank/DDBJ whole genome shotgun (WGS) entry which is preliminary data.</text>
</comment>
<proteinExistence type="predicted"/>
<feature type="domain" description="HDOD" evidence="1">
    <location>
        <begin position="1"/>
        <end position="91"/>
    </location>
</feature>
<dbReference type="InterPro" id="IPR013976">
    <property type="entry name" value="HDOD"/>
</dbReference>
<reference evidence="2" key="1">
    <citation type="journal article" date="2014" name="Front. Microbiol.">
        <title>High frequency of phylogenetically diverse reductive dehalogenase-homologous genes in deep subseafloor sedimentary metagenomes.</title>
        <authorList>
            <person name="Kawai M."/>
            <person name="Futagami T."/>
            <person name="Toyoda A."/>
            <person name="Takaki Y."/>
            <person name="Nishi S."/>
            <person name="Hori S."/>
            <person name="Arai W."/>
            <person name="Tsubouchi T."/>
            <person name="Morono Y."/>
            <person name="Uchiyama I."/>
            <person name="Ito T."/>
            <person name="Fujiyama A."/>
            <person name="Inagaki F."/>
            <person name="Takami H."/>
        </authorList>
    </citation>
    <scope>NUCLEOTIDE SEQUENCE</scope>
    <source>
        <strain evidence="2">Expedition CK06-06</strain>
    </source>
</reference>
<name>X1IKW4_9ZZZZ</name>
<dbReference type="Gene3D" id="1.10.3210.10">
    <property type="entry name" value="Hypothetical protein af1432"/>
    <property type="match status" value="1"/>
</dbReference>
<dbReference type="PANTHER" id="PTHR33525">
    <property type="match status" value="1"/>
</dbReference>
<dbReference type="SUPFAM" id="SSF109604">
    <property type="entry name" value="HD-domain/PDEase-like"/>
    <property type="match status" value="1"/>
</dbReference>
<dbReference type="InterPro" id="IPR052340">
    <property type="entry name" value="RNase_Y/CdgJ"/>
</dbReference>
<dbReference type="EMBL" id="BARU01025735">
    <property type="protein sequence ID" value="GAH69905.1"/>
    <property type="molecule type" value="Genomic_DNA"/>
</dbReference>
<gene>
    <name evidence="2" type="ORF">S03H2_41426</name>
</gene>